<keyword evidence="5" id="KW-0777">Teichoic acid biosynthesis</keyword>
<keyword evidence="6" id="KW-0472">Membrane</keyword>
<evidence type="ECO:0000256" key="2">
    <source>
        <dbReference type="ARBA" id="ARBA00010488"/>
    </source>
</evidence>
<dbReference type="Pfam" id="PF04464">
    <property type="entry name" value="Glyphos_transf"/>
    <property type="match status" value="1"/>
</dbReference>
<dbReference type="Gene3D" id="3.40.50.11820">
    <property type="match status" value="1"/>
</dbReference>
<dbReference type="SUPFAM" id="SSF53756">
    <property type="entry name" value="UDP-Glycosyltransferase/glycogen phosphorylase"/>
    <property type="match status" value="2"/>
</dbReference>
<dbReference type="GO" id="GO:0047355">
    <property type="term" value="F:CDP-glycerol glycerophosphotransferase activity"/>
    <property type="evidence" value="ECO:0007669"/>
    <property type="project" value="UniProtKB-EC"/>
</dbReference>
<name>A0A2X0S9V8_BROTH</name>
<evidence type="ECO:0000256" key="5">
    <source>
        <dbReference type="ARBA" id="ARBA00022944"/>
    </source>
</evidence>
<dbReference type="Gene3D" id="3.40.50.2000">
    <property type="entry name" value="Glycogen Phosphorylase B"/>
    <property type="match status" value="2"/>
</dbReference>
<dbReference type="RefSeq" id="WP_120488001.1">
    <property type="nucleotide sequence ID" value="NZ_OUNC01000045.1"/>
</dbReference>
<protein>
    <submittedName>
        <fullName evidence="7">Putative CDP-glycerol glycerophosphotransferase</fullName>
        <ecNumber evidence="7">2.7.8.12</ecNumber>
    </submittedName>
</protein>
<sequence>MAQRIIGIIGYNLFSSGGTSRSNINLIKEFNKDGYEVIFFNSEPYSKLDSTRLKLEEHMCDMEVSFQPLNNLNRDFGIETFIITRESMFIYAKSLRKFFANAVIIGEVHGPLSLISDTIDLSLDYIDCIRVSTSMIAKQFEEKYQFSNVFSLNVSLEHINTKFERIDAKTNNFMIYSRFEDDVKDISYAIKLIHYLVNILGKSNFKLYVNGYGPSELLYKNLMNYFNLQNNVFLNEEIPEEYTYLSTSRFETFGYSIMEALADGHLIVTFEGEDSVLKDIYKDIKSVGWISKNIQYDASYIMNFLNQNSSKKQYIADMKLVNKRFYTDEYSKQYWKLVEDILKKERIRPLEYKVLENNELIKKENKKDKIEKLKEIRIRLSSFPVLDKIVNHPPIINLAKKIFIKNENYGTIENQNLIKPKTKYFFIESFHGSNFSGDPKYLALAIKNKLPQACLFVSSKNQLVDMEIRNFGFEPVRTGSKKYQQMFAKCQTVIVNGNTLDALKKHPEQRIIQTWHGFPLKKMVNDLENEKERVIQNTNFIPRMLKWDYLLTSSELNTDLLQSAFNLDKNKQLKIIEKGLPKNQYLIEKKDDVNELEKLQFKYFYKDKKGVTFILYCPTWRADKRKKVSQLNLEKVIERLPKEYEIIVKLHPLESHLRKFYKDLHPRIHCFYNELVDIQELYLLSDCLISDYSSAIFDYAHTGKKIVVLQEDEAAYQNKVGFYFNLEKVTGLKGNHYDECSLVEAIRNTKQSYQYNQAIVSQLLTADTLDTTTNLLEQLEIDLGGKK</sequence>
<dbReference type="PANTHER" id="PTHR37316:SF3">
    <property type="entry name" value="TEICHOIC ACID GLYCEROL-PHOSPHATE TRANSFERASE"/>
    <property type="match status" value="1"/>
</dbReference>
<dbReference type="InterPro" id="IPR043149">
    <property type="entry name" value="TagF_N"/>
</dbReference>
<dbReference type="Gene3D" id="3.40.50.12580">
    <property type="match status" value="1"/>
</dbReference>
<dbReference type="InterPro" id="IPR051612">
    <property type="entry name" value="Teichoic_Acid_Biosynth"/>
</dbReference>
<keyword evidence="4 7" id="KW-0808">Transferase</keyword>
<comment type="subcellular location">
    <subcellularLocation>
        <location evidence="1">Cell membrane</location>
        <topology evidence="1">Peripheral membrane protein</topology>
    </subcellularLocation>
</comment>
<dbReference type="Proteomes" id="UP000270190">
    <property type="component" value="Unassembled WGS sequence"/>
</dbReference>
<comment type="similarity">
    <text evidence="2">Belongs to the CDP-glycerol glycerophosphotransferase family.</text>
</comment>
<evidence type="ECO:0000256" key="3">
    <source>
        <dbReference type="ARBA" id="ARBA00022475"/>
    </source>
</evidence>
<keyword evidence="3" id="KW-1003">Cell membrane</keyword>
<reference evidence="8" key="1">
    <citation type="submission" date="2018-04" db="EMBL/GenBank/DDBJ databases">
        <authorList>
            <person name="Illikoud N."/>
        </authorList>
    </citation>
    <scope>NUCLEOTIDE SEQUENCE [LARGE SCALE GENOMIC DNA]</scope>
</reference>
<dbReference type="GO" id="GO:0019350">
    <property type="term" value="P:teichoic acid biosynthetic process"/>
    <property type="evidence" value="ECO:0007669"/>
    <property type="project" value="UniProtKB-KW"/>
</dbReference>
<organism evidence="7 8">
    <name type="scientific">Brochothrix thermosphacta</name>
    <name type="common">Microbacterium thermosphactum</name>
    <dbReference type="NCBI Taxonomy" id="2756"/>
    <lineage>
        <taxon>Bacteria</taxon>
        <taxon>Bacillati</taxon>
        <taxon>Bacillota</taxon>
        <taxon>Bacilli</taxon>
        <taxon>Bacillales</taxon>
        <taxon>Listeriaceae</taxon>
        <taxon>Brochothrix</taxon>
    </lineage>
</organism>
<dbReference type="PANTHER" id="PTHR37316">
    <property type="entry name" value="TEICHOIC ACID GLYCEROL-PHOSPHATE PRIMASE"/>
    <property type="match status" value="1"/>
</dbReference>
<evidence type="ECO:0000256" key="1">
    <source>
        <dbReference type="ARBA" id="ARBA00004202"/>
    </source>
</evidence>
<evidence type="ECO:0000256" key="4">
    <source>
        <dbReference type="ARBA" id="ARBA00022679"/>
    </source>
</evidence>
<evidence type="ECO:0000313" key="7">
    <source>
        <dbReference type="EMBL" id="SPP29402.1"/>
    </source>
</evidence>
<evidence type="ECO:0000256" key="6">
    <source>
        <dbReference type="ARBA" id="ARBA00023136"/>
    </source>
</evidence>
<proteinExistence type="inferred from homology"/>
<gene>
    <name evidence="7" type="ORF">BTBSAS_50050</name>
</gene>
<dbReference type="AlphaFoldDB" id="A0A2X0S9V8"/>
<dbReference type="GO" id="GO:0005886">
    <property type="term" value="C:plasma membrane"/>
    <property type="evidence" value="ECO:0007669"/>
    <property type="project" value="UniProtKB-SubCell"/>
</dbReference>
<dbReference type="EMBL" id="OUNC01000045">
    <property type="protein sequence ID" value="SPP29402.1"/>
    <property type="molecule type" value="Genomic_DNA"/>
</dbReference>
<accession>A0A2X0S9V8</accession>
<dbReference type="InterPro" id="IPR043148">
    <property type="entry name" value="TagF_C"/>
</dbReference>
<evidence type="ECO:0000313" key="8">
    <source>
        <dbReference type="Proteomes" id="UP000270190"/>
    </source>
</evidence>
<dbReference type="EC" id="2.7.8.12" evidence="7"/>
<dbReference type="InterPro" id="IPR007554">
    <property type="entry name" value="Glycerophosphate_synth"/>
</dbReference>